<name>A0A368PSP6_SETIT</name>
<protein>
    <recommendedName>
        <fullName evidence="1">MINDY deubiquitinase domain-containing protein</fullName>
    </recommendedName>
</protein>
<dbReference type="AlphaFoldDB" id="A0A368PSP6"/>
<accession>A0A368PSP6</accession>
<dbReference type="PANTHER" id="PTHR18063:SF6">
    <property type="entry name" value="UBIQUITIN CARBOXYL-TERMINAL HYDROLASE"/>
    <property type="match status" value="1"/>
</dbReference>
<dbReference type="InterPro" id="IPR033979">
    <property type="entry name" value="MINDY_domain"/>
</dbReference>
<reference evidence="2" key="1">
    <citation type="journal article" date="2012" name="Nat. Biotechnol.">
        <title>Reference genome sequence of the model plant Setaria.</title>
        <authorList>
            <person name="Bennetzen J.L."/>
            <person name="Schmutz J."/>
            <person name="Wang H."/>
            <person name="Percifield R."/>
            <person name="Hawkins J."/>
            <person name="Pontaroli A.C."/>
            <person name="Estep M."/>
            <person name="Feng L."/>
            <person name="Vaughn J.N."/>
            <person name="Grimwood J."/>
            <person name="Jenkins J."/>
            <person name="Barry K."/>
            <person name="Lindquist E."/>
            <person name="Hellsten U."/>
            <person name="Deshpande S."/>
            <person name="Wang X."/>
            <person name="Wu X."/>
            <person name="Mitros T."/>
            <person name="Triplett J."/>
            <person name="Yang X."/>
            <person name="Ye C.Y."/>
            <person name="Mauro-Herrera M."/>
            <person name="Wang L."/>
            <person name="Li P."/>
            <person name="Sharma M."/>
            <person name="Sharma R."/>
            <person name="Ronald P.C."/>
            <person name="Panaud O."/>
            <person name="Kellogg E.A."/>
            <person name="Brutnell T.P."/>
            <person name="Doust A.N."/>
            <person name="Tuskan G.A."/>
            <person name="Rokhsar D."/>
            <person name="Devos K.M."/>
        </authorList>
    </citation>
    <scope>NUCLEOTIDE SEQUENCE [LARGE SCALE GENOMIC DNA]</scope>
    <source>
        <strain evidence="2">Yugu1</strain>
    </source>
</reference>
<dbReference type="PANTHER" id="PTHR18063">
    <property type="entry name" value="NF-E2 INDUCIBLE PROTEIN"/>
    <property type="match status" value="1"/>
</dbReference>
<feature type="domain" description="MINDY deubiquitinase" evidence="1">
    <location>
        <begin position="6"/>
        <end position="153"/>
    </location>
</feature>
<dbReference type="OrthoDB" id="677737at2759"/>
<dbReference type="EMBL" id="CM003528">
    <property type="protein sequence ID" value="RCV08653.1"/>
    <property type="molecule type" value="Genomic_DNA"/>
</dbReference>
<sequence>MSSLYEKRPLDANGNVIGMVLQGTQRSIDQVAIYNMVTLKYSSIYGQQGPVTEESLKSIINEMLEQCICGVEGISAAQAMEVKHALSNICTNFSMQPRLSGHMDFVTNASYLLCRILGLTVLHGWVLNPEVSSYDSLNRFSHEELLKHTCDLKGQNDQHCDVVYIYVTDEDIRKQMSEAVWMLFEECQERNIYFTEKYTTVKGQPCEKEAREWYMRFLQMKNTRMKNEKVTRTIS</sequence>
<organism evidence="2">
    <name type="scientific">Setaria italica</name>
    <name type="common">Foxtail millet</name>
    <name type="synonym">Panicum italicum</name>
    <dbReference type="NCBI Taxonomy" id="4555"/>
    <lineage>
        <taxon>Eukaryota</taxon>
        <taxon>Viridiplantae</taxon>
        <taxon>Streptophyta</taxon>
        <taxon>Embryophyta</taxon>
        <taxon>Tracheophyta</taxon>
        <taxon>Spermatophyta</taxon>
        <taxon>Magnoliopsida</taxon>
        <taxon>Liliopsida</taxon>
        <taxon>Poales</taxon>
        <taxon>Poaceae</taxon>
        <taxon>PACMAD clade</taxon>
        <taxon>Panicoideae</taxon>
        <taxon>Panicodae</taxon>
        <taxon>Paniceae</taxon>
        <taxon>Cenchrinae</taxon>
        <taxon>Setaria</taxon>
    </lineage>
</organism>
<dbReference type="Pfam" id="PF04424">
    <property type="entry name" value="MINDY_DUB"/>
    <property type="match status" value="1"/>
</dbReference>
<evidence type="ECO:0000313" key="2">
    <source>
        <dbReference type="EMBL" id="RCV08653.1"/>
    </source>
</evidence>
<reference evidence="2" key="2">
    <citation type="submission" date="2015-07" db="EMBL/GenBank/DDBJ databases">
        <authorList>
            <person name="Noorani M."/>
        </authorList>
    </citation>
    <scope>NUCLEOTIDE SEQUENCE</scope>
    <source>
        <strain evidence="2">Yugu1</strain>
    </source>
</reference>
<proteinExistence type="predicted"/>
<evidence type="ECO:0000259" key="1">
    <source>
        <dbReference type="Pfam" id="PF04424"/>
    </source>
</evidence>
<dbReference type="GO" id="GO:0004843">
    <property type="term" value="F:cysteine-type deubiquitinase activity"/>
    <property type="evidence" value="ECO:0007669"/>
    <property type="project" value="InterPro"/>
</dbReference>
<gene>
    <name evidence="2" type="ORF">SETIT_1G344000v2</name>
</gene>
<dbReference type="GO" id="GO:1990380">
    <property type="term" value="F:K48-linked deubiquitinase activity"/>
    <property type="evidence" value="ECO:0007669"/>
    <property type="project" value="InterPro"/>
</dbReference>
<dbReference type="InterPro" id="IPR007518">
    <property type="entry name" value="MINDY"/>
</dbReference>